<keyword evidence="8 9" id="KW-0472">Membrane</keyword>
<keyword evidence="6" id="KW-1278">Translocase</keyword>
<evidence type="ECO:0000256" key="5">
    <source>
        <dbReference type="ARBA" id="ARBA00022692"/>
    </source>
</evidence>
<keyword evidence="5 9" id="KW-0812">Transmembrane</keyword>
<feature type="transmembrane region" description="Helical" evidence="9">
    <location>
        <begin position="184"/>
        <end position="200"/>
    </location>
</feature>
<feature type="transmembrane region" description="Helical" evidence="9">
    <location>
        <begin position="118"/>
        <end position="136"/>
    </location>
</feature>
<reference evidence="10" key="1">
    <citation type="submission" date="2020-07" db="EMBL/GenBank/DDBJ databases">
        <title>Unique genomic features of the anaerobic methanotrophic archaea.</title>
        <authorList>
            <person name="Chadwick G.L."/>
            <person name="Skennerton C.T."/>
            <person name="Laso-Perez R."/>
            <person name="Leu A.O."/>
            <person name="Speth D.R."/>
            <person name="Yu H."/>
            <person name="Morgan-Lang C."/>
            <person name="Hatzenpichler R."/>
            <person name="Goudeau D."/>
            <person name="Malmstrom R."/>
            <person name="Brazelton W.J."/>
            <person name="Woyke T."/>
            <person name="Hallam S.J."/>
            <person name="Tyson G.W."/>
            <person name="Wegener G."/>
            <person name="Boetius A."/>
            <person name="Orphan V."/>
        </authorList>
    </citation>
    <scope>NUCLEOTIDE SEQUENCE</scope>
</reference>
<gene>
    <name evidence="10" type="primary">rnfD</name>
    <name evidence="10" type="ORF">ICMCNNFD_00011</name>
</gene>
<evidence type="ECO:0000256" key="6">
    <source>
        <dbReference type="ARBA" id="ARBA00022967"/>
    </source>
</evidence>
<feature type="transmembrane region" description="Helical" evidence="9">
    <location>
        <begin position="69"/>
        <end position="87"/>
    </location>
</feature>
<evidence type="ECO:0000256" key="9">
    <source>
        <dbReference type="SAM" id="Phobius"/>
    </source>
</evidence>
<evidence type="ECO:0000256" key="8">
    <source>
        <dbReference type="ARBA" id="ARBA00023136"/>
    </source>
</evidence>
<evidence type="ECO:0000256" key="7">
    <source>
        <dbReference type="ARBA" id="ARBA00022989"/>
    </source>
</evidence>
<evidence type="ECO:0000256" key="1">
    <source>
        <dbReference type="ARBA" id="ARBA00022448"/>
    </source>
</evidence>
<sequence>MTYTISPLPHVKSKESVKSVMWGTVAALIPITIAAIYLFGLPALTIILVTVIAAVVTEIVIYKAASQPITINDGNAVLIGLLLALLMPPSVPIWVPIIGAAFAIAVPKYIFGGTGTLVFHPTLVGFAFLLAAWPVLMGTGSTPNLGSFSDLLLETGAGRLVEASPALVLLGGAFVLYKKYVDRRVALSATILLLLLIPIVGMGSQLPYVITGGYFLGLIFLAADPITTPVTKRGRLIYGIMLAGLILIQLYFNTYFAGMCFAVLLMNVFSPLIDRSTIPKPIGGK</sequence>
<feature type="transmembrane region" description="Helical" evidence="9">
    <location>
        <begin position="156"/>
        <end position="177"/>
    </location>
</feature>
<dbReference type="GO" id="GO:0005886">
    <property type="term" value="C:plasma membrane"/>
    <property type="evidence" value="ECO:0007669"/>
    <property type="project" value="TreeGrafter"/>
</dbReference>
<dbReference type="AlphaFoldDB" id="A0A7H1KNI0"/>
<organism evidence="10">
    <name type="scientific">uncultured Methanosarcinales archaeon</name>
    <dbReference type="NCBI Taxonomy" id="183757"/>
    <lineage>
        <taxon>Archaea</taxon>
        <taxon>Methanobacteriati</taxon>
        <taxon>Methanobacteriota</taxon>
        <taxon>Stenosarchaea group</taxon>
        <taxon>Methanomicrobia</taxon>
        <taxon>Methanosarcinales</taxon>
        <taxon>environmental samples</taxon>
    </lineage>
</organism>
<dbReference type="PANTHER" id="PTHR30578:SF0">
    <property type="entry name" value="ION-TRANSLOCATING OXIDOREDUCTASE COMPLEX SUBUNIT D"/>
    <property type="match status" value="1"/>
</dbReference>
<feature type="transmembrane region" description="Helical" evidence="9">
    <location>
        <begin position="236"/>
        <end position="266"/>
    </location>
</feature>
<protein>
    <submittedName>
        <fullName evidence="10">Ion-translocating oxidoreductase complex subunit D</fullName>
    </submittedName>
</protein>
<keyword evidence="7 9" id="KW-1133">Transmembrane helix</keyword>
<feature type="transmembrane region" description="Helical" evidence="9">
    <location>
        <begin position="206"/>
        <end position="224"/>
    </location>
</feature>
<evidence type="ECO:0000256" key="2">
    <source>
        <dbReference type="ARBA" id="ARBA00022553"/>
    </source>
</evidence>
<keyword evidence="1" id="KW-0813">Transport</keyword>
<evidence type="ECO:0000256" key="4">
    <source>
        <dbReference type="ARBA" id="ARBA00022643"/>
    </source>
</evidence>
<dbReference type="GO" id="GO:0055085">
    <property type="term" value="P:transmembrane transport"/>
    <property type="evidence" value="ECO:0007669"/>
    <property type="project" value="InterPro"/>
</dbReference>
<accession>A0A7H1KNI0</accession>
<evidence type="ECO:0000256" key="3">
    <source>
        <dbReference type="ARBA" id="ARBA00022630"/>
    </source>
</evidence>
<keyword evidence="2" id="KW-0597">Phosphoprotein</keyword>
<dbReference type="PANTHER" id="PTHR30578">
    <property type="entry name" value="ELECTRON TRANSPORT COMPLEX PROTEIN RNFD"/>
    <property type="match status" value="1"/>
</dbReference>
<keyword evidence="3" id="KW-0285">Flavoprotein</keyword>
<name>A0A7H1KNI0_9EURY</name>
<feature type="transmembrane region" description="Helical" evidence="9">
    <location>
        <begin position="45"/>
        <end position="62"/>
    </location>
</feature>
<feature type="transmembrane region" description="Helical" evidence="9">
    <location>
        <begin position="20"/>
        <end position="39"/>
    </location>
</feature>
<keyword evidence="4" id="KW-0288">FMN</keyword>
<evidence type="ECO:0000313" key="10">
    <source>
        <dbReference type="EMBL" id="QNT35494.1"/>
    </source>
</evidence>
<dbReference type="InterPro" id="IPR004338">
    <property type="entry name" value="NqrB/RnfD"/>
</dbReference>
<dbReference type="Pfam" id="PF03116">
    <property type="entry name" value="NQR2_RnfD_RnfE"/>
    <property type="match status" value="1"/>
</dbReference>
<dbReference type="EMBL" id="MT776524">
    <property type="protein sequence ID" value="QNT35494.1"/>
    <property type="molecule type" value="Genomic_DNA"/>
</dbReference>
<proteinExistence type="predicted"/>